<dbReference type="OrthoDB" id="46887at2"/>
<keyword evidence="3" id="KW-1185">Reference proteome</keyword>
<accession>C5CGF6</accession>
<keyword evidence="1" id="KW-0472">Membrane</keyword>
<dbReference type="InterPro" id="IPR026268">
    <property type="entry name" value="RseC"/>
</dbReference>
<dbReference type="eggNOG" id="COG3086">
    <property type="taxonomic scope" value="Bacteria"/>
</dbReference>
<reference evidence="2 3" key="1">
    <citation type="submission" date="2009-06" db="EMBL/GenBank/DDBJ databases">
        <title>Complete sequence of Thermotogales bacterium TBF 19.5.1.</title>
        <authorList>
            <consortium name="US DOE Joint Genome Institute"/>
            <person name="Lucas S."/>
            <person name="Copeland A."/>
            <person name="Lapidus A."/>
            <person name="Glavina del Rio T."/>
            <person name="Tice H."/>
            <person name="Bruce D."/>
            <person name="Goodwin L."/>
            <person name="Pitluck S."/>
            <person name="Chertkov O."/>
            <person name="Brettin T."/>
            <person name="Detter J.C."/>
            <person name="Han C."/>
            <person name="Schmutz J."/>
            <person name="Larimer F."/>
            <person name="Land M."/>
            <person name="Hauser L."/>
            <person name="Kyrpides N."/>
            <person name="Ovchinnikova G."/>
            <person name="Noll K."/>
        </authorList>
    </citation>
    <scope>NUCLEOTIDE SEQUENCE [LARGE SCALE GENOMIC DNA]</scope>
    <source>
        <strain evidence="3">ATCC BAA-1733 / DSM 21960 / TBF 19.5.1</strain>
    </source>
</reference>
<dbReference type="HOGENOM" id="CLU_124911_1_0_0"/>
<organism evidence="2 3">
    <name type="scientific">Kosmotoga olearia (strain ATCC BAA-1733 / DSM 21960 / TBF 19.5.1)</name>
    <dbReference type="NCBI Taxonomy" id="521045"/>
    <lineage>
        <taxon>Bacteria</taxon>
        <taxon>Thermotogati</taxon>
        <taxon>Thermotogota</taxon>
        <taxon>Thermotogae</taxon>
        <taxon>Kosmotogales</taxon>
        <taxon>Kosmotogaceae</taxon>
        <taxon>Kosmotoga</taxon>
    </lineage>
</organism>
<sequence length="147" mass="16027">MTEQAIVKKVEQEYAILTKSREEACAMCAAKNMCSVSNSTTGKTMTIRAMKNGIDVKPGDIVEIEVPNFSATKLAFLLYGLPLIAFIITMMGLVSLGISEGFAVIVGLLAVAGVYLLLSIYDKKNREKLMPRILRKVGKSNGFFTAR</sequence>
<dbReference type="RefSeq" id="WP_015869180.1">
    <property type="nucleotide sequence ID" value="NC_012785.1"/>
</dbReference>
<evidence type="ECO:0000313" key="2">
    <source>
        <dbReference type="EMBL" id="ACR80537.1"/>
    </source>
</evidence>
<reference evidence="2 3" key="2">
    <citation type="journal article" date="2011" name="J. Bacteriol.">
        <title>Genome Sequence of Kosmotoga olearia Strain TBF 19.5.1, a Thermophilic Bacterium with a Wide Growth Temperature Range, Isolated from the Troll B Oil Platform in the North Sea.</title>
        <authorList>
            <person name="Swithers K.S."/>
            <person name="Dipippo J.L."/>
            <person name="Bruce D.C."/>
            <person name="Detter C."/>
            <person name="Tapia R."/>
            <person name="Han S."/>
            <person name="Goodwin L.A."/>
            <person name="Han J."/>
            <person name="Woyke T."/>
            <person name="Pitluck S."/>
            <person name="Pennacchio L."/>
            <person name="Nolan M."/>
            <person name="Mikhailova N."/>
            <person name="Land M.L."/>
            <person name="Nesbo C.L."/>
            <person name="Gogarten J.P."/>
            <person name="Noll K.M."/>
        </authorList>
    </citation>
    <scope>NUCLEOTIDE SEQUENCE [LARGE SCALE GENOMIC DNA]</scope>
    <source>
        <strain evidence="3">ATCC BAA-1733 / DSM 21960 / TBF 19.5.1</strain>
    </source>
</reference>
<dbReference type="KEGG" id="kol:Kole_1855"/>
<dbReference type="Proteomes" id="UP000002382">
    <property type="component" value="Chromosome"/>
</dbReference>
<dbReference type="PANTHER" id="PTHR35867:SF1">
    <property type="entry name" value="PROTEIN RSEC"/>
    <property type="match status" value="1"/>
</dbReference>
<dbReference type="STRING" id="521045.Kole_1855"/>
<dbReference type="EMBL" id="CP001634">
    <property type="protein sequence ID" value="ACR80537.1"/>
    <property type="molecule type" value="Genomic_DNA"/>
</dbReference>
<proteinExistence type="predicted"/>
<dbReference type="AlphaFoldDB" id="C5CGF6"/>
<evidence type="ECO:0000256" key="1">
    <source>
        <dbReference type="SAM" id="Phobius"/>
    </source>
</evidence>
<dbReference type="InterPro" id="IPR007359">
    <property type="entry name" value="SigmaE_reg_RseC_MucC"/>
</dbReference>
<keyword evidence="1" id="KW-0812">Transmembrane</keyword>
<protein>
    <submittedName>
        <fullName evidence="2">Positive regulator of sigma E, RseC/MucC</fullName>
    </submittedName>
</protein>
<dbReference type="PIRSF" id="PIRSF004923">
    <property type="entry name" value="RseC"/>
    <property type="match status" value="1"/>
</dbReference>
<feature type="transmembrane region" description="Helical" evidence="1">
    <location>
        <begin position="102"/>
        <end position="121"/>
    </location>
</feature>
<dbReference type="PANTHER" id="PTHR35867">
    <property type="entry name" value="PROTEIN RSEC"/>
    <property type="match status" value="1"/>
</dbReference>
<keyword evidence="1" id="KW-1133">Transmembrane helix</keyword>
<name>C5CGF6_KOSOT</name>
<feature type="transmembrane region" description="Helical" evidence="1">
    <location>
        <begin position="76"/>
        <end position="96"/>
    </location>
</feature>
<evidence type="ECO:0000313" key="3">
    <source>
        <dbReference type="Proteomes" id="UP000002382"/>
    </source>
</evidence>
<gene>
    <name evidence="2" type="ordered locus">Kole_1855</name>
</gene>
<dbReference type="Pfam" id="PF04246">
    <property type="entry name" value="RseC_MucC"/>
    <property type="match status" value="1"/>
</dbReference>